<sequence length="428" mass="46986">MNPRLYLAVSAALSVLPVHSLAGGLMLYEIGTDNVGLANAGAAARAQGPSTLASNVAGMAWLPGTQITAGAQVLHSNLEFERDANTDVAGAGSGNAMEWAPGGSFFVTREIGDGWSLGFASYGDFGLNLNYENDWSGRYFLQNGELLGMSLMPALAYRLDEQWAVGVGLRAFYATLDSQLAVDNDPFGVLERPDGQVKYRDHDWGYGANLGVIYSPNPGTRFGLSYTSEIEVEFEDGLGLEGVGPVATRLLSDRGLLDAATRIDMHVPQTLTFSLYHQLDERWALLASVNWQDWSRFGEVGVDLDSSQPRSATLEANYQDTWHLSVGAQYRFDPRWMWSFGIGYDSSPVDDEDRTLTVPMAENWRFGTGLTYALDAQTEMNLSYEMVWLGDMEISQEKSLPVNDPQRVSGEFDDAWIQALSASATWRF</sequence>
<evidence type="ECO:0000313" key="9">
    <source>
        <dbReference type="Proteomes" id="UP001211689"/>
    </source>
</evidence>
<dbReference type="InterPro" id="IPR005017">
    <property type="entry name" value="OMPP1/FadL/TodX"/>
</dbReference>
<dbReference type="PANTHER" id="PTHR35093">
    <property type="entry name" value="OUTER MEMBRANE PROTEIN NMB0088-RELATED"/>
    <property type="match status" value="1"/>
</dbReference>
<evidence type="ECO:0000256" key="2">
    <source>
        <dbReference type="ARBA" id="ARBA00008163"/>
    </source>
</evidence>
<dbReference type="PANTHER" id="PTHR35093:SF8">
    <property type="entry name" value="OUTER MEMBRANE PROTEIN NMB0088-RELATED"/>
    <property type="match status" value="1"/>
</dbReference>
<evidence type="ECO:0000256" key="3">
    <source>
        <dbReference type="ARBA" id="ARBA00022452"/>
    </source>
</evidence>
<evidence type="ECO:0000256" key="1">
    <source>
        <dbReference type="ARBA" id="ARBA00004571"/>
    </source>
</evidence>
<keyword evidence="9" id="KW-1185">Reference proteome</keyword>
<dbReference type="Pfam" id="PF03349">
    <property type="entry name" value="Toluene_X"/>
    <property type="match status" value="1"/>
</dbReference>
<comment type="similarity">
    <text evidence="2">Belongs to the OmpP1/FadL family.</text>
</comment>
<evidence type="ECO:0000256" key="5">
    <source>
        <dbReference type="ARBA" id="ARBA00022729"/>
    </source>
</evidence>
<dbReference type="EMBL" id="JANEWF010000043">
    <property type="protein sequence ID" value="MDA8486279.1"/>
    <property type="molecule type" value="Genomic_DNA"/>
</dbReference>
<evidence type="ECO:0000256" key="7">
    <source>
        <dbReference type="ARBA" id="ARBA00023237"/>
    </source>
</evidence>
<dbReference type="Gene3D" id="2.40.160.60">
    <property type="entry name" value="Outer membrane protein transport protein (OMPP1/FadL/TodX)"/>
    <property type="match status" value="1"/>
</dbReference>
<proteinExistence type="inferred from homology"/>
<dbReference type="RefSeq" id="WP_271472251.1">
    <property type="nucleotide sequence ID" value="NZ_JANEWF010000043.1"/>
</dbReference>
<evidence type="ECO:0000256" key="6">
    <source>
        <dbReference type="ARBA" id="ARBA00023136"/>
    </source>
</evidence>
<keyword evidence="3" id="KW-1134">Transmembrane beta strand</keyword>
<accession>A0ABT4YCD2</accession>
<name>A0ABT4YCD2_METRE</name>
<comment type="subcellular location">
    <subcellularLocation>
        <location evidence="1">Cell outer membrane</location>
        <topology evidence="1">Multi-pass membrane protein</topology>
    </subcellularLocation>
</comment>
<organism evidence="8 9">
    <name type="scientific">Metapseudomonas resinovorans</name>
    <name type="common">Pseudomonas resinovorans</name>
    <dbReference type="NCBI Taxonomy" id="53412"/>
    <lineage>
        <taxon>Bacteria</taxon>
        <taxon>Pseudomonadati</taxon>
        <taxon>Pseudomonadota</taxon>
        <taxon>Gammaproteobacteria</taxon>
        <taxon>Pseudomonadales</taxon>
        <taxon>Pseudomonadaceae</taxon>
        <taxon>Metapseudomonas</taxon>
    </lineage>
</organism>
<evidence type="ECO:0000256" key="4">
    <source>
        <dbReference type="ARBA" id="ARBA00022692"/>
    </source>
</evidence>
<gene>
    <name evidence="8" type="ORF">NNO07_24705</name>
</gene>
<keyword evidence="4" id="KW-0812">Transmembrane</keyword>
<protein>
    <submittedName>
        <fullName evidence="8">OmpP1/FadL family transporter</fullName>
    </submittedName>
</protein>
<keyword evidence="5" id="KW-0732">Signal</keyword>
<dbReference type="SUPFAM" id="SSF56935">
    <property type="entry name" value="Porins"/>
    <property type="match status" value="1"/>
</dbReference>
<keyword evidence="7" id="KW-0998">Cell outer membrane</keyword>
<reference evidence="8 9" key="1">
    <citation type="submission" date="2022-07" db="EMBL/GenBank/DDBJ databases">
        <title>Genome Analysis of Selected Gammaproteobacteria from Nigerian Food snails.</title>
        <authorList>
            <person name="Okafor A.C."/>
        </authorList>
    </citation>
    <scope>NUCLEOTIDE SEQUENCE [LARGE SCALE GENOMIC DNA]</scope>
    <source>
        <strain evidence="8 9">Awg 2</strain>
    </source>
</reference>
<comment type="caution">
    <text evidence="8">The sequence shown here is derived from an EMBL/GenBank/DDBJ whole genome shotgun (WGS) entry which is preliminary data.</text>
</comment>
<evidence type="ECO:0000313" key="8">
    <source>
        <dbReference type="EMBL" id="MDA8486279.1"/>
    </source>
</evidence>
<dbReference type="Proteomes" id="UP001211689">
    <property type="component" value="Unassembled WGS sequence"/>
</dbReference>
<keyword evidence="6" id="KW-0472">Membrane</keyword>